<dbReference type="AlphaFoldDB" id="A0AAD8GS92"/>
<gene>
    <name evidence="2" type="ORF">POM88_051939</name>
</gene>
<feature type="compositionally biased region" description="Basic and acidic residues" evidence="1">
    <location>
        <begin position="89"/>
        <end position="99"/>
    </location>
</feature>
<proteinExistence type="predicted"/>
<dbReference type="PANTHER" id="PTHR35732:SF1">
    <property type="entry name" value="OS10G0545100 PROTEIN"/>
    <property type="match status" value="1"/>
</dbReference>
<feature type="region of interest" description="Disordered" evidence="1">
    <location>
        <begin position="85"/>
        <end position="107"/>
    </location>
</feature>
<evidence type="ECO:0000256" key="1">
    <source>
        <dbReference type="SAM" id="MobiDB-lite"/>
    </source>
</evidence>
<organism evidence="2 3">
    <name type="scientific">Heracleum sosnowskyi</name>
    <dbReference type="NCBI Taxonomy" id="360622"/>
    <lineage>
        <taxon>Eukaryota</taxon>
        <taxon>Viridiplantae</taxon>
        <taxon>Streptophyta</taxon>
        <taxon>Embryophyta</taxon>
        <taxon>Tracheophyta</taxon>
        <taxon>Spermatophyta</taxon>
        <taxon>Magnoliopsida</taxon>
        <taxon>eudicotyledons</taxon>
        <taxon>Gunneridae</taxon>
        <taxon>Pentapetalae</taxon>
        <taxon>asterids</taxon>
        <taxon>campanulids</taxon>
        <taxon>Apiales</taxon>
        <taxon>Apiaceae</taxon>
        <taxon>Apioideae</taxon>
        <taxon>apioid superclade</taxon>
        <taxon>Tordylieae</taxon>
        <taxon>Tordyliinae</taxon>
        <taxon>Heracleum</taxon>
    </lineage>
</organism>
<reference evidence="2" key="1">
    <citation type="submission" date="2023-02" db="EMBL/GenBank/DDBJ databases">
        <title>Genome of toxic invasive species Heracleum sosnowskyi carries increased number of genes despite the absence of recent whole-genome duplications.</title>
        <authorList>
            <person name="Schelkunov M."/>
            <person name="Shtratnikova V."/>
            <person name="Makarenko M."/>
            <person name="Klepikova A."/>
            <person name="Omelchenko D."/>
            <person name="Novikova G."/>
            <person name="Obukhova E."/>
            <person name="Bogdanov V."/>
            <person name="Penin A."/>
            <person name="Logacheva M."/>
        </authorList>
    </citation>
    <scope>NUCLEOTIDE SEQUENCE</scope>
    <source>
        <strain evidence="2">Hsosn_3</strain>
        <tissue evidence="2">Leaf</tissue>
    </source>
</reference>
<sequence length="107" mass="11525">MVTGTICLLFVLAPQLAPILAVLILVVSDLVGIEPPVFAALVPNSAEKSLKEVMEEIMGDHEMMDFAFVDDDVDGGWTVVKILNGGESTKSDDNDHDMSSRGGPYKF</sequence>
<evidence type="ECO:0000313" key="3">
    <source>
        <dbReference type="Proteomes" id="UP001237642"/>
    </source>
</evidence>
<dbReference type="EMBL" id="JAUIZM010000012">
    <property type="protein sequence ID" value="KAK1353574.1"/>
    <property type="molecule type" value="Genomic_DNA"/>
</dbReference>
<comment type="caution">
    <text evidence="2">The sequence shown here is derived from an EMBL/GenBank/DDBJ whole genome shotgun (WGS) entry which is preliminary data.</text>
</comment>
<evidence type="ECO:0000313" key="2">
    <source>
        <dbReference type="EMBL" id="KAK1353574.1"/>
    </source>
</evidence>
<name>A0AAD8GS92_9APIA</name>
<dbReference type="InterPro" id="IPR016621">
    <property type="entry name" value="UCP014543"/>
</dbReference>
<dbReference type="PANTHER" id="PTHR35732">
    <property type="entry name" value="OS10G0545100 PROTEIN"/>
    <property type="match status" value="1"/>
</dbReference>
<reference evidence="2" key="2">
    <citation type="submission" date="2023-05" db="EMBL/GenBank/DDBJ databases">
        <authorList>
            <person name="Schelkunov M.I."/>
        </authorList>
    </citation>
    <scope>NUCLEOTIDE SEQUENCE</scope>
    <source>
        <strain evidence="2">Hsosn_3</strain>
        <tissue evidence="2">Leaf</tissue>
    </source>
</reference>
<protein>
    <submittedName>
        <fullName evidence="2">Uncharacterized protein</fullName>
    </submittedName>
</protein>
<dbReference type="Pfam" id="PF12646">
    <property type="entry name" value="DUF3783"/>
    <property type="match status" value="1"/>
</dbReference>
<dbReference type="Proteomes" id="UP001237642">
    <property type="component" value="Unassembled WGS sequence"/>
</dbReference>
<keyword evidence="3" id="KW-1185">Reference proteome</keyword>
<accession>A0AAD8GS92</accession>